<dbReference type="AlphaFoldDB" id="A0A1B2EFV5"/>
<evidence type="ECO:0000256" key="1">
    <source>
        <dbReference type="ARBA" id="ARBA00004651"/>
    </source>
</evidence>
<evidence type="ECO:0000256" key="2">
    <source>
        <dbReference type="ARBA" id="ARBA00022448"/>
    </source>
</evidence>
<feature type="transmembrane region" description="Helical" evidence="7">
    <location>
        <begin position="211"/>
        <end position="229"/>
    </location>
</feature>
<dbReference type="RefSeq" id="WP_099509863.1">
    <property type="nucleotide sequence ID" value="NZ_CP016616.1"/>
</dbReference>
<dbReference type="PROSITE" id="PS50928">
    <property type="entry name" value="ABC_TM1"/>
    <property type="match status" value="1"/>
</dbReference>
<dbReference type="EMBL" id="CP016616">
    <property type="protein sequence ID" value="ANY78850.1"/>
    <property type="molecule type" value="Genomic_DNA"/>
</dbReference>
<evidence type="ECO:0000256" key="4">
    <source>
        <dbReference type="ARBA" id="ARBA00022692"/>
    </source>
</evidence>
<feature type="domain" description="ABC transmembrane type-1" evidence="8">
    <location>
        <begin position="60"/>
        <end position="271"/>
    </location>
</feature>
<name>A0A1B2EFV5_9HYPH</name>
<evidence type="ECO:0000313" key="9">
    <source>
        <dbReference type="EMBL" id="ANY78850.1"/>
    </source>
</evidence>
<feature type="transmembrane region" description="Helical" evidence="7">
    <location>
        <begin position="56"/>
        <end position="82"/>
    </location>
</feature>
<dbReference type="InterPro" id="IPR051393">
    <property type="entry name" value="ABC_transporter_permease"/>
</dbReference>
<dbReference type="InterPro" id="IPR000515">
    <property type="entry name" value="MetI-like"/>
</dbReference>
<evidence type="ECO:0000256" key="7">
    <source>
        <dbReference type="RuleBase" id="RU363032"/>
    </source>
</evidence>
<dbReference type="CDD" id="cd06261">
    <property type="entry name" value="TM_PBP2"/>
    <property type="match status" value="1"/>
</dbReference>
<dbReference type="Gene3D" id="1.10.3720.10">
    <property type="entry name" value="MetI-like"/>
    <property type="match status" value="1"/>
</dbReference>
<feature type="transmembrane region" description="Helical" evidence="7">
    <location>
        <begin position="12"/>
        <end position="36"/>
    </location>
</feature>
<gene>
    <name evidence="9" type="ORF">BB934_12005</name>
</gene>
<dbReference type="GO" id="GO:0005886">
    <property type="term" value="C:plasma membrane"/>
    <property type="evidence" value="ECO:0007669"/>
    <property type="project" value="UniProtKB-SubCell"/>
</dbReference>
<keyword evidence="5 7" id="KW-1133">Transmembrane helix</keyword>
<evidence type="ECO:0000259" key="8">
    <source>
        <dbReference type="PROSITE" id="PS50928"/>
    </source>
</evidence>
<sequence length="283" mass="30744">MPARTSWIPYALIAPSVLFLGALFLVPLVQTVWLSVSAGDGLSLENYRRMASDLNFSLAVKNTFLLTLVVVPLQVVLALAMATMVTKLDKGRDLVLWVLTIPLGISDLAAGLAWLALLQNTGYLNSALYALGIIQGPVGWLSQETPVALFFAIVLAELWRATAIVLVILIAGLQLIPKEFAEAAEIFGARPWTRFTRITLPLLKPSLQSALILRTVLAFEVFAVVYALGGRNFPVLAGEAYVWQNDNQNYGVAAAYAVLIMAISLAATAVYLRVLRTHPEQLP</sequence>
<dbReference type="InterPro" id="IPR035906">
    <property type="entry name" value="MetI-like_sf"/>
</dbReference>
<dbReference type="OrthoDB" id="3810889at2"/>
<evidence type="ECO:0000256" key="3">
    <source>
        <dbReference type="ARBA" id="ARBA00022475"/>
    </source>
</evidence>
<reference evidence="9" key="1">
    <citation type="submission" date="2016-07" db="EMBL/GenBank/DDBJ databases">
        <title>Microvirga ossetica sp. nov. a new species of rhizobia isolated from root nodules of the legume species Vicia alpestris Steven originated from North Ossetia region in the Caucasus.</title>
        <authorList>
            <person name="Safronova V.I."/>
            <person name="Kuznetsova I.G."/>
            <person name="Sazanova A.L."/>
            <person name="Belimov A."/>
            <person name="Andronov E."/>
            <person name="Osledkin Y.S."/>
            <person name="Onishchuk O.P."/>
            <person name="Kurchak O.N."/>
            <person name="Shaposhnikov A.I."/>
            <person name="Willems A."/>
            <person name="Tikhonovich I.A."/>
        </authorList>
    </citation>
    <scope>NUCLEOTIDE SEQUENCE [LARGE SCALE GENOMIC DNA]</scope>
    <source>
        <strain evidence="9">V5/3M</strain>
    </source>
</reference>
<dbReference type="KEGG" id="moc:BB934_12005"/>
<dbReference type="Pfam" id="PF00528">
    <property type="entry name" value="BPD_transp_1"/>
    <property type="match status" value="1"/>
</dbReference>
<evidence type="ECO:0000256" key="5">
    <source>
        <dbReference type="ARBA" id="ARBA00022989"/>
    </source>
</evidence>
<dbReference type="GO" id="GO:0055085">
    <property type="term" value="P:transmembrane transport"/>
    <property type="evidence" value="ECO:0007669"/>
    <property type="project" value="InterPro"/>
</dbReference>
<organism evidence="9">
    <name type="scientific">Microvirga ossetica</name>
    <dbReference type="NCBI Taxonomy" id="1882682"/>
    <lineage>
        <taxon>Bacteria</taxon>
        <taxon>Pseudomonadati</taxon>
        <taxon>Pseudomonadota</taxon>
        <taxon>Alphaproteobacteria</taxon>
        <taxon>Hyphomicrobiales</taxon>
        <taxon>Methylobacteriaceae</taxon>
        <taxon>Microvirga</taxon>
    </lineage>
</organism>
<feature type="transmembrane region" description="Helical" evidence="7">
    <location>
        <begin position="147"/>
        <end position="171"/>
    </location>
</feature>
<accession>A0A1B2EFV5</accession>
<proteinExistence type="inferred from homology"/>
<keyword evidence="2 7" id="KW-0813">Transport</keyword>
<keyword evidence="6 7" id="KW-0472">Membrane</keyword>
<comment type="subcellular location">
    <subcellularLocation>
        <location evidence="1 7">Cell membrane</location>
        <topology evidence="1 7">Multi-pass membrane protein</topology>
    </subcellularLocation>
</comment>
<dbReference type="PANTHER" id="PTHR30193">
    <property type="entry name" value="ABC TRANSPORTER PERMEASE PROTEIN"/>
    <property type="match status" value="1"/>
</dbReference>
<dbReference type="SUPFAM" id="SSF161098">
    <property type="entry name" value="MetI-like"/>
    <property type="match status" value="1"/>
</dbReference>
<keyword evidence="4 7" id="KW-0812">Transmembrane</keyword>
<protein>
    <submittedName>
        <fullName evidence="9">ABC transporter permease</fullName>
    </submittedName>
</protein>
<feature type="transmembrane region" description="Helical" evidence="7">
    <location>
        <begin position="94"/>
        <end position="117"/>
    </location>
</feature>
<evidence type="ECO:0000256" key="6">
    <source>
        <dbReference type="ARBA" id="ARBA00023136"/>
    </source>
</evidence>
<comment type="similarity">
    <text evidence="7">Belongs to the binding-protein-dependent transport system permease family.</text>
</comment>
<keyword evidence="3" id="KW-1003">Cell membrane</keyword>
<feature type="transmembrane region" description="Helical" evidence="7">
    <location>
        <begin position="249"/>
        <end position="272"/>
    </location>
</feature>
<dbReference type="PANTHER" id="PTHR30193:SF37">
    <property type="entry name" value="INNER MEMBRANE ABC TRANSPORTER PERMEASE PROTEIN YCJO"/>
    <property type="match status" value="1"/>
</dbReference>